<feature type="domain" description="Nitroreductase" evidence="4">
    <location>
        <begin position="166"/>
        <end position="219"/>
    </location>
</feature>
<sequence>MASFKEKIKNLLPQKLMYMYYLNTAKKASMYDLRRRVHDKVYNDSHIEKVKRDLALAYHIVEKGLTMPEPRPGFGKAVVFSLIGTVEKYQNLNLPLEDMEFVQSVSVLKEYLEFHQEINFKLDEALEKKLTDLNEKFKNVEGLKQIKITRKEFFGDKNKSFDQFCKSRYSVRNYTKEEVPLPLLYECIDLAQRSPSFCNRQPNRVHIVKSKEQKEGILNIQNGNRGFGHLAETLLVITSVVSTTKDIHERFENHLNGGLFSMTLLNALHFNEIGACSLNWSVSDDKDMKLREVIEVPENEVVLMIIACGYLPEEFAIASSPRKTAREITVAH</sequence>
<dbReference type="RefSeq" id="WP_275110996.1">
    <property type="nucleotide sequence ID" value="NZ_JAKJSC010000005.1"/>
</dbReference>
<proteinExistence type="predicted"/>
<evidence type="ECO:0000313" key="5">
    <source>
        <dbReference type="EMBL" id="MDE5419667.1"/>
    </source>
</evidence>
<evidence type="ECO:0000259" key="4">
    <source>
        <dbReference type="Pfam" id="PF00881"/>
    </source>
</evidence>
<evidence type="ECO:0000256" key="2">
    <source>
        <dbReference type="ARBA" id="ARBA00022643"/>
    </source>
</evidence>
<dbReference type="PANTHER" id="PTHR23026:SF90">
    <property type="entry name" value="IODOTYROSINE DEIODINASE 1"/>
    <property type="match status" value="1"/>
</dbReference>
<keyword evidence="3" id="KW-0560">Oxidoreductase</keyword>
<dbReference type="InterPro" id="IPR029479">
    <property type="entry name" value="Nitroreductase"/>
</dbReference>
<keyword evidence="2" id="KW-0288">FMN</keyword>
<gene>
    <name evidence="5" type="ORF">L3049_16870</name>
</gene>
<evidence type="ECO:0000256" key="3">
    <source>
        <dbReference type="ARBA" id="ARBA00023002"/>
    </source>
</evidence>
<dbReference type="InterPro" id="IPR050627">
    <property type="entry name" value="Nitroreductase/BluB"/>
</dbReference>
<dbReference type="CDD" id="cd02062">
    <property type="entry name" value="Nitro_FMN_reductase"/>
    <property type="match status" value="1"/>
</dbReference>
<evidence type="ECO:0000313" key="6">
    <source>
        <dbReference type="Proteomes" id="UP001528920"/>
    </source>
</evidence>
<protein>
    <submittedName>
        <fullName evidence="5">Nitroreductase family protein</fullName>
    </submittedName>
</protein>
<keyword evidence="6" id="KW-1185">Reference proteome</keyword>
<organism evidence="5 6">
    <name type="scientific">Paralabilibaculum antarcticum</name>
    <dbReference type="NCBI Taxonomy" id="2912572"/>
    <lineage>
        <taxon>Bacteria</taxon>
        <taxon>Pseudomonadati</taxon>
        <taxon>Bacteroidota</taxon>
        <taxon>Bacteroidia</taxon>
        <taxon>Marinilabiliales</taxon>
        <taxon>Marinifilaceae</taxon>
        <taxon>Paralabilibaculum</taxon>
    </lineage>
</organism>
<dbReference type="Gene3D" id="3.40.109.10">
    <property type="entry name" value="NADH Oxidase"/>
    <property type="match status" value="1"/>
</dbReference>
<comment type="caution">
    <text evidence="5">The sequence shown here is derived from an EMBL/GenBank/DDBJ whole genome shotgun (WGS) entry which is preliminary data.</text>
</comment>
<dbReference type="PANTHER" id="PTHR23026">
    <property type="entry name" value="NADPH NITROREDUCTASE"/>
    <property type="match status" value="1"/>
</dbReference>
<evidence type="ECO:0000256" key="1">
    <source>
        <dbReference type="ARBA" id="ARBA00022630"/>
    </source>
</evidence>
<name>A0ABT5VY05_9BACT</name>
<dbReference type="EMBL" id="JAKJSC010000005">
    <property type="protein sequence ID" value="MDE5419667.1"/>
    <property type="molecule type" value="Genomic_DNA"/>
</dbReference>
<dbReference type="Pfam" id="PF00881">
    <property type="entry name" value="Nitroreductase"/>
    <property type="match status" value="1"/>
</dbReference>
<dbReference type="InterPro" id="IPR000415">
    <property type="entry name" value="Nitroreductase-like"/>
</dbReference>
<reference evidence="5 6" key="1">
    <citation type="submission" date="2022-01" db="EMBL/GenBank/DDBJ databases">
        <title>Labilibaculum sp. nov, a marine bacterium isolated from Antarctica.</title>
        <authorList>
            <person name="Dai W."/>
        </authorList>
    </citation>
    <scope>NUCLEOTIDE SEQUENCE [LARGE SCALE GENOMIC DNA]</scope>
    <source>
        <strain evidence="5 6">DW002</strain>
    </source>
</reference>
<keyword evidence="1" id="KW-0285">Flavoprotein</keyword>
<accession>A0ABT5VY05</accession>
<dbReference type="Proteomes" id="UP001528920">
    <property type="component" value="Unassembled WGS sequence"/>
</dbReference>
<dbReference type="SUPFAM" id="SSF55469">
    <property type="entry name" value="FMN-dependent nitroreductase-like"/>
    <property type="match status" value="1"/>
</dbReference>